<reference evidence="7" key="1">
    <citation type="submission" date="2022-12" db="EMBL/GenBank/DDBJ databases">
        <title>Draft genome assemblies for two species of Escallonia (Escalloniales).</title>
        <authorList>
            <person name="Chanderbali A."/>
            <person name="Dervinis C."/>
            <person name="Anghel I."/>
            <person name="Soltis D."/>
            <person name="Soltis P."/>
            <person name="Zapata F."/>
        </authorList>
    </citation>
    <scope>NUCLEOTIDE SEQUENCE</scope>
    <source>
        <strain evidence="7">UCBG92.1500</strain>
        <tissue evidence="7">Leaf</tissue>
    </source>
</reference>
<comment type="caution">
    <text evidence="7">The sequence shown here is derived from an EMBL/GenBank/DDBJ whole genome shotgun (WGS) entry which is preliminary data.</text>
</comment>
<dbReference type="InterPro" id="IPR003604">
    <property type="entry name" value="Matrin/U1-like-C_Znf_C2H2"/>
</dbReference>
<evidence type="ECO:0000256" key="3">
    <source>
        <dbReference type="ARBA" id="ARBA00022833"/>
    </source>
</evidence>
<gene>
    <name evidence="7" type="ORF">RJ640_030150</name>
</gene>
<evidence type="ECO:0000256" key="4">
    <source>
        <dbReference type="SAM" id="MobiDB-lite"/>
    </source>
</evidence>
<keyword evidence="1" id="KW-0479">Metal-binding</keyword>
<feature type="domain" description="U1-type" evidence="6">
    <location>
        <begin position="102"/>
        <end position="136"/>
    </location>
</feature>
<keyword evidence="2" id="KW-0863">Zinc-finger</keyword>
<keyword evidence="3" id="KW-0862">Zinc</keyword>
<feature type="region of interest" description="Disordered" evidence="4">
    <location>
        <begin position="1"/>
        <end position="28"/>
    </location>
</feature>
<sequence length="245" mass="26449">MYQAPQPLLPNHSDISNPNPNSAPAGAPYLVITSQPSLLPPGTHSSQYRPHTPDPRRYPGIQFQPALYPDPNAVFQNVAVTQPDPNAYPPTPLKMLIHSSRKSALLCEVCSIYCDTKDVLDNHMLGKKHKKNLQLKMYLAGARPSTGATPTTGVPPTMGTTPAAASAEVQNGGLGPTVPAAPMIFCTICHIACNSPAMFDNHLAGKRHAQIERIPWNAYHYHMCKESNSASVLIGNCCCHVIEVV</sequence>
<protein>
    <submittedName>
        <fullName evidence="7">Uncharacterized protein</fullName>
    </submittedName>
</protein>
<dbReference type="SMART" id="SM00451">
    <property type="entry name" value="ZnF_U1"/>
    <property type="match status" value="2"/>
</dbReference>
<dbReference type="InterPro" id="IPR013087">
    <property type="entry name" value="Znf_C2H2_type"/>
</dbReference>
<dbReference type="Pfam" id="PF12874">
    <property type="entry name" value="zf-met"/>
    <property type="match status" value="1"/>
</dbReference>
<feature type="compositionally biased region" description="Low complexity" evidence="4">
    <location>
        <begin position="16"/>
        <end position="28"/>
    </location>
</feature>
<dbReference type="InterPro" id="IPR036236">
    <property type="entry name" value="Znf_C2H2_sf"/>
</dbReference>
<feature type="domain" description="C2H2-type" evidence="5">
    <location>
        <begin position="105"/>
        <end position="129"/>
    </location>
</feature>
<evidence type="ECO:0000256" key="2">
    <source>
        <dbReference type="ARBA" id="ARBA00022771"/>
    </source>
</evidence>
<proteinExistence type="predicted"/>
<dbReference type="AlphaFoldDB" id="A0AA88R2M0"/>
<dbReference type="Proteomes" id="UP001187471">
    <property type="component" value="Unassembled WGS sequence"/>
</dbReference>
<dbReference type="GO" id="GO:0008270">
    <property type="term" value="F:zinc ion binding"/>
    <property type="evidence" value="ECO:0007669"/>
    <property type="project" value="UniProtKB-KW"/>
</dbReference>
<dbReference type="SMART" id="SM00355">
    <property type="entry name" value="ZnF_C2H2"/>
    <property type="match status" value="2"/>
</dbReference>
<name>A0AA88R2M0_9ASTE</name>
<dbReference type="PANTHER" id="PTHR47487:SF3">
    <property type="entry name" value="GLUTENIN, HIGH MOLECULAR WEIGHT SUBUNIT 12-LIKE"/>
    <property type="match status" value="1"/>
</dbReference>
<evidence type="ECO:0000259" key="5">
    <source>
        <dbReference type="SMART" id="SM00355"/>
    </source>
</evidence>
<organism evidence="7 8">
    <name type="scientific">Escallonia rubra</name>
    <dbReference type="NCBI Taxonomy" id="112253"/>
    <lineage>
        <taxon>Eukaryota</taxon>
        <taxon>Viridiplantae</taxon>
        <taxon>Streptophyta</taxon>
        <taxon>Embryophyta</taxon>
        <taxon>Tracheophyta</taxon>
        <taxon>Spermatophyta</taxon>
        <taxon>Magnoliopsida</taxon>
        <taxon>eudicotyledons</taxon>
        <taxon>Gunneridae</taxon>
        <taxon>Pentapetalae</taxon>
        <taxon>asterids</taxon>
        <taxon>campanulids</taxon>
        <taxon>Escalloniales</taxon>
        <taxon>Escalloniaceae</taxon>
        <taxon>Escallonia</taxon>
    </lineage>
</organism>
<dbReference type="EMBL" id="JAVXUO010002353">
    <property type="protein sequence ID" value="KAK2973971.1"/>
    <property type="molecule type" value="Genomic_DNA"/>
</dbReference>
<evidence type="ECO:0000313" key="8">
    <source>
        <dbReference type="Proteomes" id="UP001187471"/>
    </source>
</evidence>
<evidence type="ECO:0000259" key="6">
    <source>
        <dbReference type="SMART" id="SM00451"/>
    </source>
</evidence>
<dbReference type="Gene3D" id="3.30.160.60">
    <property type="entry name" value="Classic Zinc Finger"/>
    <property type="match status" value="2"/>
</dbReference>
<dbReference type="PANTHER" id="PTHR47487">
    <property type="entry name" value="OS06G0651300 PROTEIN-RELATED"/>
    <property type="match status" value="1"/>
</dbReference>
<evidence type="ECO:0000313" key="7">
    <source>
        <dbReference type="EMBL" id="KAK2973971.1"/>
    </source>
</evidence>
<dbReference type="SUPFAM" id="SSF57667">
    <property type="entry name" value="beta-beta-alpha zinc fingers"/>
    <property type="match status" value="2"/>
</dbReference>
<accession>A0AA88R2M0</accession>
<feature type="domain" description="C2H2-type" evidence="5">
    <location>
        <begin position="184"/>
        <end position="208"/>
    </location>
</feature>
<dbReference type="GO" id="GO:0003676">
    <property type="term" value="F:nucleic acid binding"/>
    <property type="evidence" value="ECO:0007669"/>
    <property type="project" value="InterPro"/>
</dbReference>
<evidence type="ECO:0000256" key="1">
    <source>
        <dbReference type="ARBA" id="ARBA00022723"/>
    </source>
</evidence>
<dbReference type="Pfam" id="PF12171">
    <property type="entry name" value="zf-C2H2_jaz"/>
    <property type="match status" value="1"/>
</dbReference>
<dbReference type="InterPro" id="IPR022755">
    <property type="entry name" value="Znf_C2H2_jaz"/>
</dbReference>
<keyword evidence="8" id="KW-1185">Reference proteome</keyword>
<feature type="domain" description="U1-type" evidence="6">
    <location>
        <begin position="181"/>
        <end position="215"/>
    </location>
</feature>